<protein>
    <recommendedName>
        <fullName evidence="2">DUF6533 domain-containing protein</fullName>
    </recommendedName>
</protein>
<keyword evidence="1" id="KW-0472">Membrane</keyword>
<evidence type="ECO:0000259" key="2">
    <source>
        <dbReference type="Pfam" id="PF20151"/>
    </source>
</evidence>
<evidence type="ECO:0000313" key="3">
    <source>
        <dbReference type="EMBL" id="KAJ7624870.1"/>
    </source>
</evidence>
<organism evidence="3 4">
    <name type="scientific">Roridomyces roridus</name>
    <dbReference type="NCBI Taxonomy" id="1738132"/>
    <lineage>
        <taxon>Eukaryota</taxon>
        <taxon>Fungi</taxon>
        <taxon>Dikarya</taxon>
        <taxon>Basidiomycota</taxon>
        <taxon>Agaricomycotina</taxon>
        <taxon>Agaricomycetes</taxon>
        <taxon>Agaricomycetidae</taxon>
        <taxon>Agaricales</taxon>
        <taxon>Marasmiineae</taxon>
        <taxon>Mycenaceae</taxon>
        <taxon>Roridomyces</taxon>
    </lineage>
</organism>
<gene>
    <name evidence="3" type="ORF">FB45DRAFT_1030991</name>
</gene>
<feature type="transmembrane region" description="Helical" evidence="1">
    <location>
        <begin position="120"/>
        <end position="139"/>
    </location>
</feature>
<dbReference type="EMBL" id="JARKIF010000013">
    <property type="protein sequence ID" value="KAJ7624870.1"/>
    <property type="molecule type" value="Genomic_DNA"/>
</dbReference>
<evidence type="ECO:0000313" key="4">
    <source>
        <dbReference type="Proteomes" id="UP001221142"/>
    </source>
</evidence>
<feature type="transmembrane region" description="Helical" evidence="1">
    <location>
        <begin position="205"/>
        <end position="225"/>
    </location>
</feature>
<keyword evidence="4" id="KW-1185">Reference proteome</keyword>
<reference evidence="3" key="1">
    <citation type="submission" date="2023-03" db="EMBL/GenBank/DDBJ databases">
        <title>Massive genome expansion in bonnet fungi (Mycena s.s.) driven by repeated elements and novel gene families across ecological guilds.</title>
        <authorList>
            <consortium name="Lawrence Berkeley National Laboratory"/>
            <person name="Harder C.B."/>
            <person name="Miyauchi S."/>
            <person name="Viragh M."/>
            <person name="Kuo A."/>
            <person name="Thoen E."/>
            <person name="Andreopoulos B."/>
            <person name="Lu D."/>
            <person name="Skrede I."/>
            <person name="Drula E."/>
            <person name="Henrissat B."/>
            <person name="Morin E."/>
            <person name="Kohler A."/>
            <person name="Barry K."/>
            <person name="LaButti K."/>
            <person name="Morin E."/>
            <person name="Salamov A."/>
            <person name="Lipzen A."/>
            <person name="Mereny Z."/>
            <person name="Hegedus B."/>
            <person name="Baldrian P."/>
            <person name="Stursova M."/>
            <person name="Weitz H."/>
            <person name="Taylor A."/>
            <person name="Grigoriev I.V."/>
            <person name="Nagy L.G."/>
            <person name="Martin F."/>
            <person name="Kauserud H."/>
        </authorList>
    </citation>
    <scope>NUCLEOTIDE SEQUENCE</scope>
    <source>
        <strain evidence="3">9284</strain>
    </source>
</reference>
<dbReference type="InterPro" id="IPR045340">
    <property type="entry name" value="DUF6533"/>
</dbReference>
<feature type="transmembrane region" description="Helical" evidence="1">
    <location>
        <begin position="12"/>
        <end position="33"/>
    </location>
</feature>
<keyword evidence="1" id="KW-0812">Transmembrane</keyword>
<accession>A0AAD7BM46</accession>
<dbReference type="Proteomes" id="UP001221142">
    <property type="component" value="Unassembled WGS sequence"/>
</dbReference>
<feature type="transmembrane region" description="Helical" evidence="1">
    <location>
        <begin position="166"/>
        <end position="184"/>
    </location>
</feature>
<feature type="transmembrane region" description="Helical" evidence="1">
    <location>
        <begin position="92"/>
        <end position="113"/>
    </location>
</feature>
<name>A0AAD7BM46_9AGAR</name>
<proteinExistence type="predicted"/>
<feature type="domain" description="DUF6533" evidence="2">
    <location>
        <begin position="18"/>
        <end position="64"/>
    </location>
</feature>
<comment type="caution">
    <text evidence="3">The sequence shown here is derived from an EMBL/GenBank/DDBJ whole genome shotgun (WGS) entry which is preliminary data.</text>
</comment>
<sequence>MTPADASQDASGLLLLDYLHLLGITILFWDHIITLDNEIKSLWTRRGKHSLSGYWFFVNRTFAFTTGVAVAGFPFFGFGYETCRNYSLFREFALVVSQAITGVIMIVRVYALYGRDKRILWFLLGVGGCVVGVSVWSATAGQTGSRAELEGGCHFDLNTAAAHRLAGSWESLFAFDLLVFGMTLRIARKQSLAGMNLHRLIVRDGALYFGIIALANLVNIMTYYVDSQSIRPASLTTFANCMSATMTSRLLLNLHEEADTGVLTLPPDQTDTSIAFATVEQGAEEEV</sequence>
<keyword evidence="1" id="KW-1133">Transmembrane helix</keyword>
<evidence type="ECO:0000256" key="1">
    <source>
        <dbReference type="SAM" id="Phobius"/>
    </source>
</evidence>
<dbReference type="Pfam" id="PF20151">
    <property type="entry name" value="DUF6533"/>
    <property type="match status" value="1"/>
</dbReference>
<feature type="transmembrane region" description="Helical" evidence="1">
    <location>
        <begin position="54"/>
        <end position="80"/>
    </location>
</feature>
<dbReference type="AlphaFoldDB" id="A0AAD7BM46"/>